<dbReference type="SUPFAM" id="SSF52096">
    <property type="entry name" value="ClpP/crotonase"/>
    <property type="match status" value="1"/>
</dbReference>
<keyword evidence="2 5" id="KW-0645">Protease</keyword>
<evidence type="ECO:0000313" key="9">
    <source>
        <dbReference type="EMBL" id="SHK28035.1"/>
    </source>
</evidence>
<evidence type="ECO:0000256" key="7">
    <source>
        <dbReference type="SAM" id="SignalP"/>
    </source>
</evidence>
<dbReference type="Gene3D" id="2.30.42.10">
    <property type="match status" value="1"/>
</dbReference>
<dbReference type="InterPro" id="IPR041489">
    <property type="entry name" value="PDZ_6"/>
</dbReference>
<organism evidence="9 10">
    <name type="scientific">Desulfatibacillum alkenivorans DSM 16219</name>
    <dbReference type="NCBI Taxonomy" id="1121393"/>
    <lineage>
        <taxon>Bacteria</taxon>
        <taxon>Pseudomonadati</taxon>
        <taxon>Thermodesulfobacteriota</taxon>
        <taxon>Desulfobacteria</taxon>
        <taxon>Desulfobacterales</taxon>
        <taxon>Desulfatibacillaceae</taxon>
        <taxon>Desulfatibacillum</taxon>
    </lineage>
</organism>
<dbReference type="PROSITE" id="PS50106">
    <property type="entry name" value="PDZ"/>
    <property type="match status" value="1"/>
</dbReference>
<keyword evidence="3 5" id="KW-0378">Hydrolase</keyword>
<keyword evidence="4 5" id="KW-0720">Serine protease</keyword>
<evidence type="ECO:0000259" key="8">
    <source>
        <dbReference type="PROSITE" id="PS50106"/>
    </source>
</evidence>
<dbReference type="Gene3D" id="3.30.750.44">
    <property type="match status" value="1"/>
</dbReference>
<evidence type="ECO:0000256" key="3">
    <source>
        <dbReference type="ARBA" id="ARBA00022801"/>
    </source>
</evidence>
<dbReference type="Pfam" id="PF03572">
    <property type="entry name" value="Peptidase_S41"/>
    <property type="match status" value="1"/>
</dbReference>
<reference evidence="10" key="1">
    <citation type="submission" date="2016-11" db="EMBL/GenBank/DDBJ databases">
        <authorList>
            <person name="Varghese N."/>
            <person name="Submissions S."/>
        </authorList>
    </citation>
    <scope>NUCLEOTIDE SEQUENCE [LARGE SCALE GENOMIC DNA]</scope>
    <source>
        <strain evidence="10">DSM 16219</strain>
    </source>
</reference>
<dbReference type="InterPro" id="IPR055210">
    <property type="entry name" value="CtpA/B_N"/>
</dbReference>
<dbReference type="EMBL" id="FQZU01000021">
    <property type="protein sequence ID" value="SHK28035.1"/>
    <property type="molecule type" value="Genomic_DNA"/>
</dbReference>
<dbReference type="InterPro" id="IPR001478">
    <property type="entry name" value="PDZ"/>
</dbReference>
<gene>
    <name evidence="9" type="ORF">SAMN02745216_03203</name>
</gene>
<evidence type="ECO:0000256" key="2">
    <source>
        <dbReference type="ARBA" id="ARBA00022670"/>
    </source>
</evidence>
<feature type="domain" description="PDZ" evidence="8">
    <location>
        <begin position="90"/>
        <end position="158"/>
    </location>
</feature>
<evidence type="ECO:0000256" key="1">
    <source>
        <dbReference type="ARBA" id="ARBA00009179"/>
    </source>
</evidence>
<dbReference type="GO" id="GO:0006508">
    <property type="term" value="P:proteolysis"/>
    <property type="evidence" value="ECO:0007669"/>
    <property type="project" value="UniProtKB-KW"/>
</dbReference>
<evidence type="ECO:0000256" key="5">
    <source>
        <dbReference type="RuleBase" id="RU004404"/>
    </source>
</evidence>
<evidence type="ECO:0000256" key="6">
    <source>
        <dbReference type="SAM" id="MobiDB-lite"/>
    </source>
</evidence>
<dbReference type="PANTHER" id="PTHR32060">
    <property type="entry name" value="TAIL-SPECIFIC PROTEASE"/>
    <property type="match status" value="1"/>
</dbReference>
<dbReference type="STRING" id="1121393.SAMN02745216_03203"/>
<dbReference type="Proteomes" id="UP000183994">
    <property type="component" value="Unassembled WGS sequence"/>
</dbReference>
<dbReference type="FunFam" id="3.30.750.44:FF:000001">
    <property type="entry name" value="S41 family peptidase"/>
    <property type="match status" value="1"/>
</dbReference>
<dbReference type="NCBIfam" id="TIGR00225">
    <property type="entry name" value="prc"/>
    <property type="match status" value="1"/>
</dbReference>
<feature type="compositionally biased region" description="Acidic residues" evidence="6">
    <location>
        <begin position="400"/>
        <end position="423"/>
    </location>
</feature>
<keyword evidence="7" id="KW-0732">Signal</keyword>
<name>A0A1M6R6D3_9BACT</name>
<feature type="signal peptide" evidence="7">
    <location>
        <begin position="1"/>
        <end position="35"/>
    </location>
</feature>
<dbReference type="AlphaFoldDB" id="A0A1M6R6D3"/>
<dbReference type="CDD" id="cd07560">
    <property type="entry name" value="Peptidase_S41_CPP"/>
    <property type="match status" value="1"/>
</dbReference>
<dbReference type="InterPro" id="IPR004447">
    <property type="entry name" value="Peptidase_S41A"/>
</dbReference>
<dbReference type="SMART" id="SM00245">
    <property type="entry name" value="TSPc"/>
    <property type="match status" value="1"/>
</dbReference>
<proteinExistence type="inferred from homology"/>
<sequence>MTFTQRSRKTGYAAFFTLLCTLLLTAVFSVQTAQADEEAYKNLKLFSQVIEIIENNYVDEVQTEELISGAIQGMVQTLDPHSEFMPPESYKDLKESTKGEFGGIGIQISMKDGYVTVIAPIMGTPGYRAGIQAGDVIVAVDGESTLDMKLTEAVKKMRGEKGTYVTLSIYRKGMKKAKDYKILRDTIEVVSVQETSLAPHFGYVRITNFTESTETDLLEAIEGLRRDGQELSGLILDLRNNPGGLLHQAIAVSDVFLSKGVIVSHKGRRITSSQEYHASPSRRDVKCPMVVLINGGSASASEIVAGALQDHRRAVLLGTTSFGKGSVQTVEPLRDGYALKLTIARYYTPSGRSIQAEGIVPDIIVKAGFDKKKKDDKDDEENSEFVYLKEKDLKNHLDAESDAGEDEQDQEETADEQEQELDIPSETPKEEVKTGEPAGPEQDPTKIFGYLDVDQLLKDHQIKRALDILKGYSLLSGLEK</sequence>
<keyword evidence="10" id="KW-1185">Reference proteome</keyword>
<dbReference type="SUPFAM" id="SSF50156">
    <property type="entry name" value="PDZ domain-like"/>
    <property type="match status" value="1"/>
</dbReference>
<feature type="region of interest" description="Disordered" evidence="6">
    <location>
        <begin position="400"/>
        <end position="447"/>
    </location>
</feature>
<comment type="similarity">
    <text evidence="1 5">Belongs to the peptidase S41A family.</text>
</comment>
<evidence type="ECO:0000313" key="10">
    <source>
        <dbReference type="Proteomes" id="UP000183994"/>
    </source>
</evidence>
<dbReference type="Pfam" id="PF22694">
    <property type="entry name" value="CtpB_N-like"/>
    <property type="match status" value="1"/>
</dbReference>
<dbReference type="GO" id="GO:0004175">
    <property type="term" value="F:endopeptidase activity"/>
    <property type="evidence" value="ECO:0007669"/>
    <property type="project" value="TreeGrafter"/>
</dbReference>
<dbReference type="GO" id="GO:0008236">
    <property type="term" value="F:serine-type peptidase activity"/>
    <property type="evidence" value="ECO:0007669"/>
    <property type="project" value="UniProtKB-KW"/>
</dbReference>
<dbReference type="InterPro" id="IPR029045">
    <property type="entry name" value="ClpP/crotonase-like_dom_sf"/>
</dbReference>
<dbReference type="Gene3D" id="3.90.226.10">
    <property type="entry name" value="2-enoyl-CoA Hydratase, Chain A, domain 1"/>
    <property type="match status" value="1"/>
</dbReference>
<dbReference type="GO" id="GO:0007165">
    <property type="term" value="P:signal transduction"/>
    <property type="evidence" value="ECO:0007669"/>
    <property type="project" value="TreeGrafter"/>
</dbReference>
<dbReference type="OrthoDB" id="9812068at2"/>
<accession>A0A1M6R6D3</accession>
<protein>
    <submittedName>
        <fullName evidence="9">Carboxyl-terminal processing protease</fullName>
    </submittedName>
</protein>
<dbReference type="FunFam" id="2.30.42.10:FF:000063">
    <property type="entry name" value="Peptidase, S41 family"/>
    <property type="match status" value="1"/>
</dbReference>
<dbReference type="Pfam" id="PF17820">
    <property type="entry name" value="PDZ_6"/>
    <property type="match status" value="1"/>
</dbReference>
<dbReference type="SMART" id="SM00228">
    <property type="entry name" value="PDZ"/>
    <property type="match status" value="1"/>
</dbReference>
<dbReference type="PANTHER" id="PTHR32060:SF30">
    <property type="entry name" value="CARBOXY-TERMINAL PROCESSING PROTEASE CTPA"/>
    <property type="match status" value="1"/>
</dbReference>
<dbReference type="InterPro" id="IPR036034">
    <property type="entry name" value="PDZ_sf"/>
</dbReference>
<dbReference type="RefSeq" id="WP_073477269.1">
    <property type="nucleotide sequence ID" value="NZ_FQZU01000021.1"/>
</dbReference>
<dbReference type="GO" id="GO:0030288">
    <property type="term" value="C:outer membrane-bounded periplasmic space"/>
    <property type="evidence" value="ECO:0007669"/>
    <property type="project" value="TreeGrafter"/>
</dbReference>
<feature type="chain" id="PRO_5012229421" evidence="7">
    <location>
        <begin position="36"/>
        <end position="480"/>
    </location>
</feature>
<evidence type="ECO:0000256" key="4">
    <source>
        <dbReference type="ARBA" id="ARBA00022825"/>
    </source>
</evidence>
<dbReference type="InterPro" id="IPR005151">
    <property type="entry name" value="Tail-specific_protease"/>
</dbReference>
<dbReference type="CDD" id="cd06782">
    <property type="entry name" value="cpPDZ_CPP-like"/>
    <property type="match status" value="1"/>
</dbReference>